<name>A0A0E9TJC1_ANGAN</name>
<accession>A0A0E9TJC1</accession>
<dbReference type="AlphaFoldDB" id="A0A0E9TJC1"/>
<reference evidence="1" key="1">
    <citation type="submission" date="2014-11" db="EMBL/GenBank/DDBJ databases">
        <authorList>
            <person name="Amaro Gonzalez C."/>
        </authorList>
    </citation>
    <scope>NUCLEOTIDE SEQUENCE</scope>
</reference>
<sequence>MNVLECVLDFSCHIWSNASHLNLTTCPGWHFYEAFYSRYGNTKCNCRVTTSQTIVLLD</sequence>
<evidence type="ECO:0000313" key="1">
    <source>
        <dbReference type="EMBL" id="JAH52808.1"/>
    </source>
</evidence>
<organism evidence="1">
    <name type="scientific">Anguilla anguilla</name>
    <name type="common">European freshwater eel</name>
    <name type="synonym">Muraena anguilla</name>
    <dbReference type="NCBI Taxonomy" id="7936"/>
    <lineage>
        <taxon>Eukaryota</taxon>
        <taxon>Metazoa</taxon>
        <taxon>Chordata</taxon>
        <taxon>Craniata</taxon>
        <taxon>Vertebrata</taxon>
        <taxon>Euteleostomi</taxon>
        <taxon>Actinopterygii</taxon>
        <taxon>Neopterygii</taxon>
        <taxon>Teleostei</taxon>
        <taxon>Anguilliformes</taxon>
        <taxon>Anguillidae</taxon>
        <taxon>Anguilla</taxon>
    </lineage>
</organism>
<protein>
    <submittedName>
        <fullName evidence="1">Uncharacterized protein</fullName>
    </submittedName>
</protein>
<dbReference type="EMBL" id="GBXM01055769">
    <property type="protein sequence ID" value="JAH52808.1"/>
    <property type="molecule type" value="Transcribed_RNA"/>
</dbReference>
<proteinExistence type="predicted"/>
<reference evidence="1" key="2">
    <citation type="journal article" date="2015" name="Fish Shellfish Immunol.">
        <title>Early steps in the European eel (Anguilla anguilla)-Vibrio vulnificus interaction in the gills: Role of the RtxA13 toxin.</title>
        <authorList>
            <person name="Callol A."/>
            <person name="Pajuelo D."/>
            <person name="Ebbesson L."/>
            <person name="Teles M."/>
            <person name="MacKenzie S."/>
            <person name="Amaro C."/>
        </authorList>
    </citation>
    <scope>NUCLEOTIDE SEQUENCE</scope>
</reference>